<dbReference type="GO" id="GO:0017171">
    <property type="term" value="F:serine hydrolase activity"/>
    <property type="evidence" value="ECO:0007669"/>
    <property type="project" value="TreeGrafter"/>
</dbReference>
<dbReference type="InterPro" id="IPR029058">
    <property type="entry name" value="AB_hydrolase_fold"/>
</dbReference>
<dbReference type="InterPro" id="IPR013818">
    <property type="entry name" value="Lipase"/>
</dbReference>
<organism evidence="7">
    <name type="scientific">Xenopsylla cheopis</name>
    <name type="common">Oriental rat flea</name>
    <name type="synonym">Pulex cheopis</name>
    <dbReference type="NCBI Taxonomy" id="163159"/>
    <lineage>
        <taxon>Eukaryota</taxon>
        <taxon>Metazoa</taxon>
        <taxon>Ecdysozoa</taxon>
        <taxon>Arthropoda</taxon>
        <taxon>Hexapoda</taxon>
        <taxon>Insecta</taxon>
        <taxon>Pterygota</taxon>
        <taxon>Neoptera</taxon>
        <taxon>Endopterygota</taxon>
        <taxon>Siphonaptera</taxon>
        <taxon>Pulicidae</taxon>
        <taxon>Xenopsyllinae</taxon>
        <taxon>Xenopsylla</taxon>
    </lineage>
</organism>
<evidence type="ECO:0000256" key="5">
    <source>
        <dbReference type="SAM" id="SignalP"/>
    </source>
</evidence>
<evidence type="ECO:0000256" key="2">
    <source>
        <dbReference type="ARBA" id="ARBA00010701"/>
    </source>
</evidence>
<evidence type="ECO:0000259" key="6">
    <source>
        <dbReference type="Pfam" id="PF00151"/>
    </source>
</evidence>
<evidence type="ECO:0000256" key="1">
    <source>
        <dbReference type="ARBA" id="ARBA00004613"/>
    </source>
</evidence>
<dbReference type="SUPFAM" id="SSF53474">
    <property type="entry name" value="alpha/beta-Hydrolases"/>
    <property type="match status" value="1"/>
</dbReference>
<accession>A0A6M2DYP3</accession>
<dbReference type="GO" id="GO:0005615">
    <property type="term" value="C:extracellular space"/>
    <property type="evidence" value="ECO:0007669"/>
    <property type="project" value="TreeGrafter"/>
</dbReference>
<feature type="signal peptide" evidence="5">
    <location>
        <begin position="1"/>
        <end position="17"/>
    </location>
</feature>
<feature type="chain" id="PRO_5026688848" evidence="5">
    <location>
        <begin position="18"/>
        <end position="345"/>
    </location>
</feature>
<dbReference type="PANTHER" id="PTHR11610">
    <property type="entry name" value="LIPASE"/>
    <property type="match status" value="1"/>
</dbReference>
<keyword evidence="3" id="KW-0964">Secreted</keyword>
<dbReference type="CDD" id="cd00707">
    <property type="entry name" value="Pancreat_lipase_like"/>
    <property type="match status" value="1"/>
</dbReference>
<evidence type="ECO:0000256" key="3">
    <source>
        <dbReference type="ARBA" id="ARBA00022525"/>
    </source>
</evidence>
<sequence length="345" mass="38668">MYLVGIFLSTLIFSAQGNPLNFGDNEINDKEYMFFPDGNGTLHLIHLRPDANQYKSLARYNPIKHVHFQLYTRKNQKKPQKLNYNDLSTVKKSNFDPSKQTFVISHGWKNELNSPVNVLILQAYMNTEDANVIVVDWEHGASYNYVAARDNAAATGTHLGQFLSKLAKEFKISTKKINLIGHSLGSHVSGFAGKAFKKHNNGQKVSQIIGLDPALPLYSVAFPKERLNKNDAEYVEIIHTNGGLLGFWDPIGHADFYPNLGFAQPGCGADITGSCAHSRAYEYYAESVERSESFKSDLCSNMDQMNNKSCPQSSNWFLMGGKHYKPKTHGLFYLETSSKSPFGLH</sequence>
<proteinExistence type="inferred from homology"/>
<reference evidence="7" key="1">
    <citation type="submission" date="2020-03" db="EMBL/GenBank/DDBJ databases">
        <title>Transcriptomic Profiling of the Digestive Tract of the Rat Flea, Xenopsylla cheopis, Following Blood Feeding and Infection with Yersinia pestis.</title>
        <authorList>
            <person name="Bland D.M."/>
            <person name="Martens C.A."/>
            <person name="Virtaneva K."/>
            <person name="Kanakabandi K."/>
            <person name="Long D."/>
            <person name="Rosenke R."/>
            <person name="Saturday G.A."/>
            <person name="Hoyt F.H."/>
            <person name="Bruno D.P."/>
            <person name="Ribeiro J.M.C."/>
            <person name="Hinnebusch J."/>
        </authorList>
    </citation>
    <scope>NUCLEOTIDE SEQUENCE</scope>
</reference>
<dbReference type="GO" id="GO:0016298">
    <property type="term" value="F:lipase activity"/>
    <property type="evidence" value="ECO:0007669"/>
    <property type="project" value="InterPro"/>
</dbReference>
<dbReference type="InterPro" id="IPR002334">
    <property type="entry name" value="Allerg_PlipaseA1"/>
</dbReference>
<evidence type="ECO:0000256" key="4">
    <source>
        <dbReference type="RuleBase" id="RU004262"/>
    </source>
</evidence>
<comment type="similarity">
    <text evidence="2 4">Belongs to the AB hydrolase superfamily. Lipase family.</text>
</comment>
<dbReference type="FunFam" id="3.40.50.1820:FF:000076">
    <property type="entry name" value="phospholipase A1"/>
    <property type="match status" value="1"/>
</dbReference>
<dbReference type="Pfam" id="PF00151">
    <property type="entry name" value="Lipase"/>
    <property type="match status" value="1"/>
</dbReference>
<comment type="subcellular location">
    <subcellularLocation>
        <location evidence="1">Secreted</location>
    </subcellularLocation>
</comment>
<dbReference type="PRINTS" id="PR00825">
    <property type="entry name" value="DOLALLERGEN"/>
</dbReference>
<evidence type="ECO:0000313" key="7">
    <source>
        <dbReference type="EMBL" id="NOV50211.1"/>
    </source>
</evidence>
<keyword evidence="5" id="KW-0732">Signal</keyword>
<name>A0A6M2DYP3_XENCH</name>
<dbReference type="Gene3D" id="3.40.50.1820">
    <property type="entry name" value="alpha/beta hydrolase"/>
    <property type="match status" value="1"/>
</dbReference>
<dbReference type="GO" id="GO:0016042">
    <property type="term" value="P:lipid catabolic process"/>
    <property type="evidence" value="ECO:0007669"/>
    <property type="project" value="TreeGrafter"/>
</dbReference>
<dbReference type="InterPro" id="IPR033906">
    <property type="entry name" value="Lipase_N"/>
</dbReference>
<dbReference type="AlphaFoldDB" id="A0A6M2DYP3"/>
<feature type="domain" description="Lipase" evidence="6">
    <location>
        <begin position="55"/>
        <end position="342"/>
    </location>
</feature>
<dbReference type="PANTHER" id="PTHR11610:SF150">
    <property type="entry name" value="FI01825P-RELATED"/>
    <property type="match status" value="1"/>
</dbReference>
<dbReference type="EMBL" id="GIIL01006485">
    <property type="protein sequence ID" value="NOV50211.1"/>
    <property type="molecule type" value="Transcribed_RNA"/>
</dbReference>
<dbReference type="InterPro" id="IPR000734">
    <property type="entry name" value="TAG_lipase"/>
</dbReference>
<protein>
    <submittedName>
        <fullName evidence="7">Putative pancreatic lipase-like enzyme</fullName>
    </submittedName>
</protein>
<dbReference type="PRINTS" id="PR00821">
    <property type="entry name" value="TAGLIPASE"/>
</dbReference>